<accession>A0A0A9FEH8</accession>
<keyword evidence="1" id="KW-0732">Signal</keyword>
<feature type="signal peptide" evidence="1">
    <location>
        <begin position="1"/>
        <end position="18"/>
    </location>
</feature>
<name>A0A0A9FEH8_ARUDO</name>
<dbReference type="AlphaFoldDB" id="A0A0A9FEH8"/>
<organism evidence="2">
    <name type="scientific">Arundo donax</name>
    <name type="common">Giant reed</name>
    <name type="synonym">Donax arundinaceus</name>
    <dbReference type="NCBI Taxonomy" id="35708"/>
    <lineage>
        <taxon>Eukaryota</taxon>
        <taxon>Viridiplantae</taxon>
        <taxon>Streptophyta</taxon>
        <taxon>Embryophyta</taxon>
        <taxon>Tracheophyta</taxon>
        <taxon>Spermatophyta</taxon>
        <taxon>Magnoliopsida</taxon>
        <taxon>Liliopsida</taxon>
        <taxon>Poales</taxon>
        <taxon>Poaceae</taxon>
        <taxon>PACMAD clade</taxon>
        <taxon>Arundinoideae</taxon>
        <taxon>Arundineae</taxon>
        <taxon>Arundo</taxon>
    </lineage>
</organism>
<dbReference type="EMBL" id="GBRH01191253">
    <property type="protein sequence ID" value="JAE06643.1"/>
    <property type="molecule type" value="Transcribed_RNA"/>
</dbReference>
<evidence type="ECO:0000256" key="1">
    <source>
        <dbReference type="SAM" id="SignalP"/>
    </source>
</evidence>
<feature type="chain" id="PRO_5005168986" evidence="1">
    <location>
        <begin position="19"/>
        <end position="36"/>
    </location>
</feature>
<sequence length="36" mass="4067">MSSTLALVMASARFMLLRYLCILQCYAKCSTAKFCQ</sequence>
<reference evidence="2" key="2">
    <citation type="journal article" date="2015" name="Data Brief">
        <title>Shoot transcriptome of the giant reed, Arundo donax.</title>
        <authorList>
            <person name="Barrero R.A."/>
            <person name="Guerrero F.D."/>
            <person name="Moolhuijzen P."/>
            <person name="Goolsby J.A."/>
            <person name="Tidwell J."/>
            <person name="Bellgard S.E."/>
            <person name="Bellgard M.I."/>
        </authorList>
    </citation>
    <scope>NUCLEOTIDE SEQUENCE</scope>
    <source>
        <tissue evidence="2">Shoot tissue taken approximately 20 cm above the soil surface</tissue>
    </source>
</reference>
<proteinExistence type="predicted"/>
<evidence type="ECO:0000313" key="2">
    <source>
        <dbReference type="EMBL" id="JAE06643.1"/>
    </source>
</evidence>
<reference evidence="2" key="1">
    <citation type="submission" date="2014-09" db="EMBL/GenBank/DDBJ databases">
        <authorList>
            <person name="Magalhaes I.L.F."/>
            <person name="Oliveira U."/>
            <person name="Santos F.R."/>
            <person name="Vidigal T.H.D.A."/>
            <person name="Brescovit A.D."/>
            <person name="Santos A.J."/>
        </authorList>
    </citation>
    <scope>NUCLEOTIDE SEQUENCE</scope>
    <source>
        <tissue evidence="2">Shoot tissue taken approximately 20 cm above the soil surface</tissue>
    </source>
</reference>
<protein>
    <submittedName>
        <fullName evidence="2">Uncharacterized protein</fullName>
    </submittedName>
</protein>